<dbReference type="InterPro" id="IPR050595">
    <property type="entry name" value="Bact_response_regulator"/>
</dbReference>
<dbReference type="GO" id="GO:0003677">
    <property type="term" value="F:DNA binding"/>
    <property type="evidence" value="ECO:0007669"/>
    <property type="project" value="UniProtKB-KW"/>
</dbReference>
<sequence length="132" mass="14767">MNAGQPRARVLVVDDEADLVRILQFGLQGIGYQVETASDGQEALKKAREQKPDIILLDLMLPKLDGYKVCRLLKFDERYKNIPIIILSARTQEGDQLLAMEMGANRFITKPYDFAEVLGHIEALLKSVPTGP</sequence>
<evidence type="ECO:0000256" key="1">
    <source>
        <dbReference type="ARBA" id="ARBA00022553"/>
    </source>
</evidence>
<evidence type="ECO:0000256" key="6">
    <source>
        <dbReference type="PROSITE-ProRule" id="PRU00169"/>
    </source>
</evidence>
<dbReference type="SUPFAM" id="SSF52172">
    <property type="entry name" value="CheY-like"/>
    <property type="match status" value="1"/>
</dbReference>
<evidence type="ECO:0000256" key="3">
    <source>
        <dbReference type="ARBA" id="ARBA00023015"/>
    </source>
</evidence>
<reference evidence="8 9" key="1">
    <citation type="journal article" date="2019" name="Nat. Microbiol.">
        <title>Mediterranean grassland soil C-N compound turnover is dependent on rainfall and depth, and is mediated by genomically divergent microorganisms.</title>
        <authorList>
            <person name="Diamond S."/>
            <person name="Andeer P.F."/>
            <person name="Li Z."/>
            <person name="Crits-Christoph A."/>
            <person name="Burstein D."/>
            <person name="Anantharaman K."/>
            <person name="Lane K.R."/>
            <person name="Thomas B.C."/>
            <person name="Pan C."/>
            <person name="Northen T.R."/>
            <person name="Banfield J.F."/>
        </authorList>
    </citation>
    <scope>NUCLEOTIDE SEQUENCE [LARGE SCALE GENOMIC DNA]</scope>
    <source>
        <strain evidence="8">WS_5</strain>
    </source>
</reference>
<feature type="modified residue" description="4-aspartylphosphate" evidence="6">
    <location>
        <position position="58"/>
    </location>
</feature>
<dbReference type="EMBL" id="VBOV01000204">
    <property type="protein sequence ID" value="TMQ56531.1"/>
    <property type="molecule type" value="Genomic_DNA"/>
</dbReference>
<dbReference type="FunFam" id="3.40.50.2300:FF:000001">
    <property type="entry name" value="DNA-binding response regulator PhoB"/>
    <property type="match status" value="1"/>
</dbReference>
<dbReference type="AlphaFoldDB" id="A0A538SYS2"/>
<dbReference type="SMART" id="SM00448">
    <property type="entry name" value="REC"/>
    <property type="match status" value="1"/>
</dbReference>
<dbReference type="Gene3D" id="3.40.50.2300">
    <property type="match status" value="1"/>
</dbReference>
<keyword evidence="1 6" id="KW-0597">Phosphoprotein</keyword>
<feature type="domain" description="Response regulatory" evidence="7">
    <location>
        <begin position="9"/>
        <end position="125"/>
    </location>
</feature>
<organism evidence="8 9">
    <name type="scientific">Eiseniibacteriota bacterium</name>
    <dbReference type="NCBI Taxonomy" id="2212470"/>
    <lineage>
        <taxon>Bacteria</taxon>
        <taxon>Candidatus Eiseniibacteriota</taxon>
    </lineage>
</organism>
<dbReference type="GO" id="GO:0000160">
    <property type="term" value="P:phosphorelay signal transduction system"/>
    <property type="evidence" value="ECO:0007669"/>
    <property type="project" value="UniProtKB-KW"/>
</dbReference>
<evidence type="ECO:0000256" key="5">
    <source>
        <dbReference type="ARBA" id="ARBA00023163"/>
    </source>
</evidence>
<keyword evidence="3" id="KW-0805">Transcription regulation</keyword>
<evidence type="ECO:0000259" key="7">
    <source>
        <dbReference type="PROSITE" id="PS50110"/>
    </source>
</evidence>
<evidence type="ECO:0000313" key="8">
    <source>
        <dbReference type="EMBL" id="TMQ56531.1"/>
    </source>
</evidence>
<keyword evidence="4" id="KW-0238">DNA-binding</keyword>
<keyword evidence="2" id="KW-0902">Two-component regulatory system</keyword>
<gene>
    <name evidence="8" type="ORF">E6K75_08395</name>
</gene>
<dbReference type="Proteomes" id="UP000320913">
    <property type="component" value="Unassembled WGS sequence"/>
</dbReference>
<dbReference type="PANTHER" id="PTHR44591">
    <property type="entry name" value="STRESS RESPONSE REGULATOR PROTEIN 1"/>
    <property type="match status" value="1"/>
</dbReference>
<accession>A0A538SYS2</accession>
<dbReference type="Pfam" id="PF00072">
    <property type="entry name" value="Response_reg"/>
    <property type="match status" value="1"/>
</dbReference>
<evidence type="ECO:0000256" key="4">
    <source>
        <dbReference type="ARBA" id="ARBA00023125"/>
    </source>
</evidence>
<evidence type="ECO:0000256" key="2">
    <source>
        <dbReference type="ARBA" id="ARBA00023012"/>
    </source>
</evidence>
<dbReference type="InterPro" id="IPR001789">
    <property type="entry name" value="Sig_transdc_resp-reg_receiver"/>
</dbReference>
<dbReference type="PANTHER" id="PTHR44591:SF3">
    <property type="entry name" value="RESPONSE REGULATORY DOMAIN-CONTAINING PROTEIN"/>
    <property type="match status" value="1"/>
</dbReference>
<protein>
    <submittedName>
        <fullName evidence="8">Response regulator</fullName>
    </submittedName>
</protein>
<evidence type="ECO:0000313" key="9">
    <source>
        <dbReference type="Proteomes" id="UP000320913"/>
    </source>
</evidence>
<keyword evidence="5" id="KW-0804">Transcription</keyword>
<dbReference type="InterPro" id="IPR011006">
    <property type="entry name" value="CheY-like_superfamily"/>
</dbReference>
<name>A0A538SYS2_UNCEI</name>
<dbReference type="PROSITE" id="PS50110">
    <property type="entry name" value="RESPONSE_REGULATORY"/>
    <property type="match status" value="1"/>
</dbReference>
<comment type="caution">
    <text evidence="8">The sequence shown here is derived from an EMBL/GenBank/DDBJ whole genome shotgun (WGS) entry which is preliminary data.</text>
</comment>
<proteinExistence type="predicted"/>